<dbReference type="SUPFAM" id="SSF53474">
    <property type="entry name" value="alpha/beta-Hydrolases"/>
    <property type="match status" value="1"/>
</dbReference>
<proteinExistence type="predicted"/>
<comment type="caution">
    <text evidence="1">The sequence shown here is derived from an EMBL/GenBank/DDBJ whole genome shotgun (WGS) entry which is preliminary data.</text>
</comment>
<dbReference type="AlphaFoldDB" id="A0A0M8QM35"/>
<evidence type="ECO:0000313" key="1">
    <source>
        <dbReference type="EMBL" id="KOT34994.1"/>
    </source>
</evidence>
<reference evidence="1 2" key="1">
    <citation type="submission" date="2015-07" db="EMBL/GenBank/DDBJ databases">
        <authorList>
            <person name="Noorani M."/>
        </authorList>
    </citation>
    <scope>NUCLEOTIDE SEQUENCE [LARGE SCALE GENOMIC DNA]</scope>
    <source>
        <strain evidence="1 2">NRRL B-24567</strain>
    </source>
</reference>
<dbReference type="InterPro" id="IPR029058">
    <property type="entry name" value="AB_hydrolase_fold"/>
</dbReference>
<dbReference type="PATRIC" id="fig|36816.3.peg.5523"/>
<name>A0A0M8QM35_9ACTN</name>
<dbReference type="EMBL" id="LGCN01000214">
    <property type="protein sequence ID" value="KOT34994.1"/>
    <property type="molecule type" value="Genomic_DNA"/>
</dbReference>
<evidence type="ECO:0000313" key="2">
    <source>
        <dbReference type="Proteomes" id="UP000037773"/>
    </source>
</evidence>
<sequence>AHDRRGHGRSAQVGHGHDMDHYAADAAAVVAHPGQTATEFTGHVGQGVEEGAEAAVRIAVLGPDTPTGTVTDRAGVLPW</sequence>
<feature type="non-terminal residue" evidence="1">
    <location>
        <position position="1"/>
    </location>
</feature>
<dbReference type="Gene3D" id="3.40.50.1820">
    <property type="entry name" value="alpha/beta hydrolase"/>
    <property type="match status" value="1"/>
</dbReference>
<accession>A0A0M8QM35</accession>
<keyword evidence="2" id="KW-1185">Reference proteome</keyword>
<dbReference type="Proteomes" id="UP000037773">
    <property type="component" value="Unassembled WGS sequence"/>
</dbReference>
<protein>
    <submittedName>
        <fullName evidence="1">Uncharacterized protein</fullName>
    </submittedName>
</protein>
<organism evidence="1 2">
    <name type="scientific">Streptomyces caelestis</name>
    <dbReference type="NCBI Taxonomy" id="36816"/>
    <lineage>
        <taxon>Bacteria</taxon>
        <taxon>Bacillati</taxon>
        <taxon>Actinomycetota</taxon>
        <taxon>Actinomycetes</taxon>
        <taxon>Kitasatosporales</taxon>
        <taxon>Streptomycetaceae</taxon>
        <taxon>Streptomyces</taxon>
    </lineage>
</organism>
<gene>
    <name evidence="1" type="ORF">ADK41_25585</name>
</gene>